<dbReference type="Proteomes" id="UP000823388">
    <property type="component" value="Chromosome 7K"/>
</dbReference>
<organism evidence="2 3">
    <name type="scientific">Panicum virgatum</name>
    <name type="common">Blackwell switchgrass</name>
    <dbReference type="NCBI Taxonomy" id="38727"/>
    <lineage>
        <taxon>Eukaryota</taxon>
        <taxon>Viridiplantae</taxon>
        <taxon>Streptophyta</taxon>
        <taxon>Embryophyta</taxon>
        <taxon>Tracheophyta</taxon>
        <taxon>Spermatophyta</taxon>
        <taxon>Magnoliopsida</taxon>
        <taxon>Liliopsida</taxon>
        <taxon>Poales</taxon>
        <taxon>Poaceae</taxon>
        <taxon>PACMAD clade</taxon>
        <taxon>Panicoideae</taxon>
        <taxon>Panicodae</taxon>
        <taxon>Paniceae</taxon>
        <taxon>Panicinae</taxon>
        <taxon>Panicum</taxon>
        <taxon>Panicum sect. Hiantes</taxon>
    </lineage>
</organism>
<reference evidence="2" key="1">
    <citation type="submission" date="2020-05" db="EMBL/GenBank/DDBJ databases">
        <title>WGS assembly of Panicum virgatum.</title>
        <authorList>
            <person name="Lovell J.T."/>
            <person name="Jenkins J."/>
            <person name="Shu S."/>
            <person name="Juenger T.E."/>
            <person name="Schmutz J."/>
        </authorList>
    </citation>
    <scope>NUCLEOTIDE SEQUENCE</scope>
    <source>
        <strain evidence="2">AP13</strain>
    </source>
</reference>
<feature type="compositionally biased region" description="Basic and acidic residues" evidence="1">
    <location>
        <begin position="136"/>
        <end position="155"/>
    </location>
</feature>
<gene>
    <name evidence="2" type="ORF">PVAP13_7KG200900</name>
</gene>
<accession>A0A8T0QN81</accession>
<dbReference type="AlphaFoldDB" id="A0A8T0QN81"/>
<name>A0A8T0QN81_PANVG</name>
<feature type="compositionally biased region" description="Low complexity" evidence="1">
    <location>
        <begin position="270"/>
        <end position="290"/>
    </location>
</feature>
<comment type="caution">
    <text evidence="2">The sequence shown here is derived from an EMBL/GenBank/DDBJ whole genome shotgun (WGS) entry which is preliminary data.</text>
</comment>
<feature type="compositionally biased region" description="Gly residues" evidence="1">
    <location>
        <begin position="1"/>
        <end position="22"/>
    </location>
</feature>
<evidence type="ECO:0000313" key="2">
    <source>
        <dbReference type="EMBL" id="KAG2572756.1"/>
    </source>
</evidence>
<feature type="region of interest" description="Disordered" evidence="1">
    <location>
        <begin position="1"/>
        <end position="296"/>
    </location>
</feature>
<keyword evidence="3" id="KW-1185">Reference proteome</keyword>
<dbReference type="EMBL" id="CM029049">
    <property type="protein sequence ID" value="KAG2572756.1"/>
    <property type="molecule type" value="Genomic_DNA"/>
</dbReference>
<feature type="compositionally biased region" description="Basic residues" evidence="1">
    <location>
        <begin position="241"/>
        <end position="250"/>
    </location>
</feature>
<evidence type="ECO:0000313" key="3">
    <source>
        <dbReference type="Proteomes" id="UP000823388"/>
    </source>
</evidence>
<evidence type="ECO:0000256" key="1">
    <source>
        <dbReference type="SAM" id="MobiDB-lite"/>
    </source>
</evidence>
<proteinExistence type="predicted"/>
<sequence length="296" mass="30682">MASGGEGGGISRGARVQGGGRKAGVCLARTRRQEEAGRRRRRGYVTEGSAQRCDPLSPADLRGPIPPTAKLAVDTPKQSAAAAAARRRTAGHSVDPVAAALPTPNRREASVPPPPKEQDRRRKVGAGWRMWPDGGRLTEGRGQERDGAADAKREGTAASDAGSRGLERGMRRGRPAQWRKAGGGGGIWAHGASAADAINGGGRASQRKEKERGRKPAAPWDAGASAGPTAGRRSGPNLHAARSRRRRRVGRQAAPNPASPGSRPADSSIRGPAACRRRLLPAAAGRRAAATPVGDA</sequence>
<protein>
    <submittedName>
        <fullName evidence="2">Uncharacterized protein</fullName>
    </submittedName>
</protein>